<organism evidence="3 4">
    <name type="scientific">Phyllobacterium trifolii</name>
    <dbReference type="NCBI Taxonomy" id="300193"/>
    <lineage>
        <taxon>Bacteria</taxon>
        <taxon>Pseudomonadati</taxon>
        <taxon>Pseudomonadota</taxon>
        <taxon>Alphaproteobacteria</taxon>
        <taxon>Hyphomicrobiales</taxon>
        <taxon>Phyllobacteriaceae</taxon>
        <taxon>Phyllobacterium</taxon>
    </lineage>
</organism>
<proteinExistence type="predicted"/>
<evidence type="ECO:0000313" key="3">
    <source>
        <dbReference type="EMBL" id="MBB3144130.1"/>
    </source>
</evidence>
<sequence>MALPDNVATGTGGNDEMHIKTPIALVNGFGGNDLIKIEAPLPLLNEINGGADDDQIYGGGGADIILGGEGDDYIEGGGGIDTLTGGDGEDALGYSLATGGVTVSLNSIGGGSVSGAGVGIAIDVILSGFENIVGSDHHDILTGNNLANKLFGLDGDDRLNGGDGNDTLVGGIGGDTLNGEAGNDTLMGGVSGDTLNGGSGDDILDGGDGVDNLNGGAGNDDIKGGSANDTIHGGGGNDRITGGAGLDTLYGDAGNDTFVFTSINDILPSLGDYILDYQLHADFSDIIDVSAIDANTTIGGEQAFSFIGSSNFSKSAGQLRATTSKIEGDVDGDGRADFKIFADTIYNHEARDFVL</sequence>
<dbReference type="InterPro" id="IPR018511">
    <property type="entry name" value="Hemolysin-typ_Ca-bd_CS"/>
</dbReference>
<dbReference type="PROSITE" id="PS00330">
    <property type="entry name" value="HEMOLYSIN_CALCIUM"/>
    <property type="match status" value="5"/>
</dbReference>
<reference evidence="3 4" key="1">
    <citation type="submission" date="2020-08" db="EMBL/GenBank/DDBJ databases">
        <title>Genomic Encyclopedia of Type Strains, Phase III (KMG-III): the genomes of soil and plant-associated and newly described type strains.</title>
        <authorList>
            <person name="Whitman W."/>
        </authorList>
    </citation>
    <scope>NUCLEOTIDE SEQUENCE [LARGE SCALE GENOMIC DNA]</scope>
    <source>
        <strain evidence="3 4">CECT 7015</strain>
    </source>
</reference>
<dbReference type="InterPro" id="IPR011049">
    <property type="entry name" value="Serralysin-like_metalloprot_C"/>
</dbReference>
<keyword evidence="4" id="KW-1185">Reference proteome</keyword>
<dbReference type="InterPro" id="IPR050557">
    <property type="entry name" value="RTX_toxin/Mannuronan_C5-epim"/>
</dbReference>
<dbReference type="Pfam" id="PF00353">
    <property type="entry name" value="HemolysinCabind"/>
    <property type="match status" value="3"/>
</dbReference>
<dbReference type="PANTHER" id="PTHR38340">
    <property type="entry name" value="S-LAYER PROTEIN"/>
    <property type="match status" value="1"/>
</dbReference>
<dbReference type="GO" id="GO:0005509">
    <property type="term" value="F:calcium ion binding"/>
    <property type="evidence" value="ECO:0007669"/>
    <property type="project" value="InterPro"/>
</dbReference>
<comment type="caution">
    <text evidence="3">The sequence shown here is derived from an EMBL/GenBank/DDBJ whole genome shotgun (WGS) entry which is preliminary data.</text>
</comment>
<name>A0A839U561_9HYPH</name>
<dbReference type="PRINTS" id="PR00313">
    <property type="entry name" value="CABNDNGRPT"/>
</dbReference>
<dbReference type="InterPro" id="IPR001343">
    <property type="entry name" value="Hemolysn_Ca-bd"/>
</dbReference>
<comment type="subcellular location">
    <subcellularLocation>
        <location evidence="1">Secreted</location>
    </subcellularLocation>
</comment>
<dbReference type="Gene3D" id="2.150.10.10">
    <property type="entry name" value="Serralysin-like metalloprotease, C-terminal"/>
    <property type="match status" value="3"/>
</dbReference>
<dbReference type="Proteomes" id="UP000554520">
    <property type="component" value="Unassembled WGS sequence"/>
</dbReference>
<dbReference type="SUPFAM" id="SSF51120">
    <property type="entry name" value="beta-Roll"/>
    <property type="match status" value="2"/>
</dbReference>
<dbReference type="EMBL" id="JACHXN010000001">
    <property type="protein sequence ID" value="MBB3144130.1"/>
    <property type="molecule type" value="Genomic_DNA"/>
</dbReference>
<dbReference type="PANTHER" id="PTHR38340:SF1">
    <property type="entry name" value="S-LAYER PROTEIN"/>
    <property type="match status" value="1"/>
</dbReference>
<dbReference type="AlphaFoldDB" id="A0A839U561"/>
<protein>
    <submittedName>
        <fullName evidence="3">Ca2+-binding RTX toxin-like protein</fullName>
    </submittedName>
</protein>
<evidence type="ECO:0000256" key="2">
    <source>
        <dbReference type="ARBA" id="ARBA00022525"/>
    </source>
</evidence>
<evidence type="ECO:0000313" key="4">
    <source>
        <dbReference type="Proteomes" id="UP000554520"/>
    </source>
</evidence>
<gene>
    <name evidence="3" type="ORF">FHS21_000513</name>
</gene>
<dbReference type="RefSeq" id="WP_162701868.1">
    <property type="nucleotide sequence ID" value="NZ_JACHXN010000001.1"/>
</dbReference>
<keyword evidence="2" id="KW-0964">Secreted</keyword>
<evidence type="ECO:0000256" key="1">
    <source>
        <dbReference type="ARBA" id="ARBA00004613"/>
    </source>
</evidence>
<dbReference type="GO" id="GO:0005576">
    <property type="term" value="C:extracellular region"/>
    <property type="evidence" value="ECO:0007669"/>
    <property type="project" value="UniProtKB-SubCell"/>
</dbReference>
<accession>A0A839U561</accession>